<feature type="domain" description="ImpA N-terminal" evidence="2">
    <location>
        <begin position="23"/>
        <end position="121"/>
    </location>
</feature>
<dbReference type="AlphaFoldDB" id="A0A4P6P6C1"/>
<organism evidence="3 4">
    <name type="scientific">Litorilituus sediminis</name>
    <dbReference type="NCBI Taxonomy" id="718192"/>
    <lineage>
        <taxon>Bacteria</taxon>
        <taxon>Pseudomonadati</taxon>
        <taxon>Pseudomonadota</taxon>
        <taxon>Gammaproteobacteria</taxon>
        <taxon>Alteromonadales</taxon>
        <taxon>Colwelliaceae</taxon>
        <taxon>Litorilituus</taxon>
    </lineage>
</organism>
<evidence type="ECO:0000259" key="2">
    <source>
        <dbReference type="Pfam" id="PF06812"/>
    </source>
</evidence>
<gene>
    <name evidence="3" type="ORF">EMK97_03770</name>
</gene>
<feature type="region of interest" description="Disordered" evidence="1">
    <location>
        <begin position="203"/>
        <end position="229"/>
    </location>
</feature>
<dbReference type="OrthoDB" id="1522895at2"/>
<sequence length="531" mass="59517">MSEHFTHENWSTWLEQLTSPLAESICGEDLKYEEDFKYLKTAFSGVNELDCKKVFVTGTSLLAEKSKDLRISSYVLCAAANDFGIEGITYGLALFNKLVGQYKEEVHPLKIKARAAVHTWLLGQQQRIIALAQQNEINNPEQIKALIDELNVYSSETVICFDENAGPLSELRHWAEKLSITYPVVAKKVAAKQDAQLAVEQALPENPSKLTNENNVAQPSSTSEKEVNVSQTANVNKAFSVESNSQYLDTVRKLLAFDKEKHNINRLICVARAIRWSDVKLPPHEQGKTRIPAPRAAAFAPIKNALANESYLEALLSAEALFMEGAMHFNLDLQAMVFAALTGLNQKQTIKQFSLALFQLTQQFPQLANLRYDDGSPLCSAKTKDLLAQISAEFSTTEAAGLAVDDCYDEIESQGKQLVADNKLAQALSLITDLPATTHFELAKQQLIKAKFCLLDENYDFAEPILQSLLKTVELAELERWQPDFAMQVWRNALLCFETLSTDKDDEYFKLTEQLKKQMILTQPEIALGWI</sequence>
<feature type="compositionally biased region" description="Polar residues" evidence="1">
    <location>
        <begin position="208"/>
        <end position="229"/>
    </location>
</feature>
<dbReference type="InterPro" id="IPR017739">
    <property type="entry name" value="T6SS-assoc_VCA0119"/>
</dbReference>
<evidence type="ECO:0000313" key="3">
    <source>
        <dbReference type="EMBL" id="QBG34915.1"/>
    </source>
</evidence>
<reference evidence="3 4" key="1">
    <citation type="submission" date="2018-12" db="EMBL/GenBank/DDBJ databases">
        <title>Complete genome of Litorilituus sediminis.</title>
        <authorList>
            <person name="Liu A."/>
            <person name="Rong J."/>
        </authorList>
    </citation>
    <scope>NUCLEOTIDE SEQUENCE [LARGE SCALE GENOMIC DNA]</scope>
    <source>
        <strain evidence="3 4">JCM 17549</strain>
    </source>
</reference>
<dbReference type="PANTHER" id="PTHR37024:SF5">
    <property type="entry name" value="IMPA N-TERMINAL DOMAIN-CONTAINING PROTEIN"/>
    <property type="match status" value="1"/>
</dbReference>
<name>A0A4P6P6C1_9GAMM</name>
<dbReference type="RefSeq" id="WP_130599575.1">
    <property type="nucleotide sequence ID" value="NZ_CP034759.1"/>
</dbReference>
<evidence type="ECO:0000313" key="4">
    <source>
        <dbReference type="Proteomes" id="UP000290244"/>
    </source>
</evidence>
<accession>A0A4P6P6C1</accession>
<keyword evidence="4" id="KW-1185">Reference proteome</keyword>
<dbReference type="PANTHER" id="PTHR37024">
    <property type="entry name" value="TYPE VI SECRETION SYSTEM DUF2094 AND IMPA-RELATED DOMAIN PROTEIN"/>
    <property type="match status" value="1"/>
</dbReference>
<dbReference type="Pfam" id="PF06812">
    <property type="entry name" value="ImpA_N"/>
    <property type="match status" value="1"/>
</dbReference>
<dbReference type="Proteomes" id="UP000290244">
    <property type="component" value="Chromosome"/>
</dbReference>
<dbReference type="InterPro" id="IPR010657">
    <property type="entry name" value="ImpA_N"/>
</dbReference>
<dbReference type="KEGG" id="lsd:EMK97_03770"/>
<dbReference type="Pfam" id="PF16989">
    <property type="entry name" value="T6SS_VasJ"/>
    <property type="match status" value="1"/>
</dbReference>
<dbReference type="EMBL" id="CP034759">
    <property type="protein sequence ID" value="QBG34915.1"/>
    <property type="molecule type" value="Genomic_DNA"/>
</dbReference>
<protein>
    <submittedName>
        <fullName evidence="3">Type VI secretion protein</fullName>
    </submittedName>
</protein>
<proteinExistence type="predicted"/>
<evidence type="ECO:0000256" key="1">
    <source>
        <dbReference type="SAM" id="MobiDB-lite"/>
    </source>
</evidence>